<dbReference type="PANTHER" id="PTHR23355">
    <property type="entry name" value="RIBONUCLEASE"/>
    <property type="match status" value="1"/>
</dbReference>
<evidence type="ECO:0000259" key="1">
    <source>
        <dbReference type="SMART" id="SM00955"/>
    </source>
</evidence>
<proteinExistence type="predicted"/>
<keyword evidence="3" id="KW-1185">Reference proteome</keyword>
<dbReference type="GO" id="GO:0005829">
    <property type="term" value="C:cytosol"/>
    <property type="evidence" value="ECO:0007669"/>
    <property type="project" value="TreeGrafter"/>
</dbReference>
<dbReference type="PANTHER" id="PTHR23355:SF9">
    <property type="entry name" value="DIS3-LIKE EXONUCLEASE 2"/>
    <property type="match status" value="1"/>
</dbReference>
<dbReference type="STRING" id="1789004.FEMY_06140"/>
<evidence type="ECO:0000313" key="3">
    <source>
        <dbReference type="Proteomes" id="UP000075653"/>
    </source>
</evidence>
<dbReference type="InterPro" id="IPR050180">
    <property type="entry name" value="RNR_Ribonuclease"/>
</dbReference>
<dbReference type="Proteomes" id="UP000075653">
    <property type="component" value="Unassembled WGS sequence"/>
</dbReference>
<organism evidence="2 3">
    <name type="scientific">Ferrovum myxofaciens</name>
    <dbReference type="NCBI Taxonomy" id="416213"/>
    <lineage>
        <taxon>Bacteria</taxon>
        <taxon>Pseudomonadati</taxon>
        <taxon>Pseudomonadota</taxon>
        <taxon>Betaproteobacteria</taxon>
        <taxon>Ferrovales</taxon>
        <taxon>Ferrovaceae</taxon>
        <taxon>Ferrovum</taxon>
    </lineage>
</organism>
<dbReference type="InterPro" id="IPR012340">
    <property type="entry name" value="NA-bd_OB-fold"/>
</dbReference>
<dbReference type="GO" id="GO:0008859">
    <property type="term" value="F:exoribonuclease II activity"/>
    <property type="evidence" value="ECO:0007669"/>
    <property type="project" value="UniProtKB-EC"/>
</dbReference>
<dbReference type="SMART" id="SM00955">
    <property type="entry name" value="RNB"/>
    <property type="match status" value="1"/>
</dbReference>
<dbReference type="InterPro" id="IPR001900">
    <property type="entry name" value="RNase_II/R"/>
</dbReference>
<comment type="caution">
    <text evidence="2">The sequence shown here is derived from an EMBL/GenBank/DDBJ whole genome shotgun (WGS) entry which is preliminary data.</text>
</comment>
<dbReference type="PATRIC" id="fig|1789004.3.peg.614"/>
<reference evidence="2 3" key="1">
    <citation type="submission" date="2016-01" db="EMBL/GenBank/DDBJ databases">
        <title>Genome sequence of the acidophilic iron oxidising Ferrovum strain Z-31.</title>
        <authorList>
            <person name="Poehlein A."/>
            <person name="Ullrich S.R."/>
            <person name="Schloemann M."/>
            <person name="Muehling M."/>
            <person name="Daniel R."/>
        </authorList>
    </citation>
    <scope>NUCLEOTIDE SEQUENCE [LARGE SCALE GENOMIC DNA]</scope>
    <source>
        <strain evidence="2 3">Z-31</strain>
    </source>
</reference>
<dbReference type="GO" id="GO:0006402">
    <property type="term" value="P:mRNA catabolic process"/>
    <property type="evidence" value="ECO:0007669"/>
    <property type="project" value="TreeGrafter"/>
</dbReference>
<dbReference type="EC" id="3.1.13.1" evidence="2"/>
<dbReference type="SUPFAM" id="SSF50249">
    <property type="entry name" value="Nucleic acid-binding proteins"/>
    <property type="match status" value="1"/>
</dbReference>
<keyword evidence="2" id="KW-0378">Hydrolase</keyword>
<evidence type="ECO:0000313" key="2">
    <source>
        <dbReference type="EMBL" id="KXW58830.1"/>
    </source>
</evidence>
<protein>
    <submittedName>
        <fullName evidence="2">Exoribonuclease 2</fullName>
        <ecNumber evidence="2">3.1.13.1</ecNumber>
    </submittedName>
</protein>
<name>A0A149W065_9PROT</name>
<dbReference type="AlphaFoldDB" id="A0A149W065"/>
<accession>A0A149W065</accession>
<sequence>MGYVMYEDGGEIRFGTVLAESDSTMQVEAPHGKRSKIKSAGVLLRFTQPEPKVLMQEAEVLQKTIDIDLLWSACPLESEWHFSELAREYQGHEPSVLEQVAVLFCLQAAPIYFHRRQRGHFRVAAPETLKAALAGLERRRLQDQQKAEALEALAAGHCPDWLIHELPALLYRPDKNTLAYKTLEAASSILKKSPAQVLAQCGAIGGSRAWHEGRFEFEYFGPWSTDSDFPAMEEQDWPCYEVPVFSIDDAFTTEIDDAFSLRELDQAHWEVGIHIAAPGLQFGPDSAMAEQARARLSTVYMPGRKIAMLPERVIARCSLDEGQERPALSLLLRVHKETLAVVERHSLIQRIRIGANLRLHELEARWDEETLEGQEIPHLADLRILRALAEHLAEARGVRERSTPQYHDYTFVVEGEHVDIRPRPRGAPLDELVAELMIEVNRHWAGQLVEAGWLGLFRVQGQGRTGMSVDPAPHLGLGLNHYAWCSSPLRRYPDLVNQWQLIRLFQLQDPAVTDRVRLREESLAFERAYEAYQDFQRQMERYWSLRWLEQEAVTTCRARLLREGAARLEGLPLVVKVPGAAALEAGTDVQLAIRSIDVWAIELHCELLSVEPTVIP</sequence>
<dbReference type="GO" id="GO:0003723">
    <property type="term" value="F:RNA binding"/>
    <property type="evidence" value="ECO:0007669"/>
    <property type="project" value="InterPro"/>
</dbReference>
<feature type="domain" description="RNB" evidence="1">
    <location>
        <begin position="236"/>
        <end position="507"/>
    </location>
</feature>
<dbReference type="Pfam" id="PF00773">
    <property type="entry name" value="RNB"/>
    <property type="match status" value="2"/>
</dbReference>
<dbReference type="EMBL" id="LRRD01000009">
    <property type="protein sequence ID" value="KXW58830.1"/>
    <property type="molecule type" value="Genomic_DNA"/>
</dbReference>
<gene>
    <name evidence="2" type="primary">rnb</name>
    <name evidence="2" type="ORF">FEMY_06140</name>
</gene>